<proteinExistence type="inferred from homology"/>
<keyword evidence="8" id="KW-0418">Kinase</keyword>
<comment type="pathway">
    <text evidence="3">Cofactor biosynthesis; coenzyme A biosynthesis; CoA from (R)-pantothenate: step 1/5.</text>
</comment>
<evidence type="ECO:0000256" key="10">
    <source>
        <dbReference type="ARBA" id="ARBA00022993"/>
    </source>
</evidence>
<keyword evidence="6" id="KW-0808">Transferase</keyword>
<dbReference type="EMBL" id="BLLF01003360">
    <property type="protein sequence ID" value="GFH27130.1"/>
    <property type="molecule type" value="Genomic_DNA"/>
</dbReference>
<evidence type="ECO:0000256" key="5">
    <source>
        <dbReference type="ARBA" id="ARBA00022490"/>
    </source>
</evidence>
<evidence type="ECO:0000256" key="7">
    <source>
        <dbReference type="ARBA" id="ARBA00022741"/>
    </source>
</evidence>
<evidence type="ECO:0000256" key="4">
    <source>
        <dbReference type="ARBA" id="ARBA00012102"/>
    </source>
</evidence>
<dbReference type="InterPro" id="IPR004567">
    <property type="entry name" value="Type_II_PanK"/>
</dbReference>
<dbReference type="PANTHER" id="PTHR12280:SF20">
    <property type="entry name" value="4'-PHOSPHOPANTETHEINE PHOSPHATASE"/>
    <property type="match status" value="1"/>
</dbReference>
<dbReference type="EC" id="2.7.1.33" evidence="4"/>
<evidence type="ECO:0000256" key="8">
    <source>
        <dbReference type="ARBA" id="ARBA00022777"/>
    </source>
</evidence>
<comment type="catalytic activity">
    <reaction evidence="1">
        <text>(R)-pantothenate + ATP = (R)-4'-phosphopantothenate + ADP + H(+)</text>
        <dbReference type="Rhea" id="RHEA:16373"/>
        <dbReference type="ChEBI" id="CHEBI:10986"/>
        <dbReference type="ChEBI" id="CHEBI:15378"/>
        <dbReference type="ChEBI" id="CHEBI:29032"/>
        <dbReference type="ChEBI" id="CHEBI:30616"/>
        <dbReference type="ChEBI" id="CHEBI:456216"/>
        <dbReference type="EC" id="2.7.1.33"/>
    </reaction>
</comment>
<keyword evidence="13" id="KW-1185">Reference proteome</keyword>
<sequence>GGAYKHAELFKQRLGVVLEKEDEMGCLVAGCNFLLKAITHEAFTFENSSANFVPTNEAGDLYPYLLVNIGSGVSMVQVTSEGVFERVSGSSLGGGTFWGLCNLLTGRTDFDDMLELSMQGDNSQVDMLVGDIYGGRDYSNIGLSASTIASSFGKVISQHKTLAEYHPADLCMALCRMMSYNIGQLAYLNAMRYGIKRIFFGGFFIRGHPYTMETISYAIRFWSKVR</sequence>
<organism evidence="12 13">
    <name type="scientific">Haematococcus lacustris</name>
    <name type="common">Green alga</name>
    <name type="synonym">Haematococcus pluvialis</name>
    <dbReference type="NCBI Taxonomy" id="44745"/>
    <lineage>
        <taxon>Eukaryota</taxon>
        <taxon>Viridiplantae</taxon>
        <taxon>Chlorophyta</taxon>
        <taxon>core chlorophytes</taxon>
        <taxon>Chlorophyceae</taxon>
        <taxon>CS clade</taxon>
        <taxon>Chlamydomonadales</taxon>
        <taxon>Haematococcaceae</taxon>
        <taxon>Haematococcus</taxon>
    </lineage>
</organism>
<dbReference type="Gene3D" id="3.30.420.40">
    <property type="match status" value="1"/>
</dbReference>
<protein>
    <recommendedName>
        <fullName evidence="4">pantothenate kinase</fullName>
        <ecNumber evidence="4">2.7.1.33</ecNumber>
    </recommendedName>
</protein>
<evidence type="ECO:0000313" key="12">
    <source>
        <dbReference type="EMBL" id="GFH27130.1"/>
    </source>
</evidence>
<evidence type="ECO:0000256" key="11">
    <source>
        <dbReference type="ARBA" id="ARBA00060870"/>
    </source>
</evidence>
<dbReference type="NCBIfam" id="TIGR00555">
    <property type="entry name" value="panK_eukar"/>
    <property type="match status" value="1"/>
</dbReference>
<dbReference type="GO" id="GO:0005634">
    <property type="term" value="C:nucleus"/>
    <property type="evidence" value="ECO:0007669"/>
    <property type="project" value="TreeGrafter"/>
</dbReference>
<keyword evidence="9" id="KW-0067">ATP-binding</keyword>
<evidence type="ECO:0000313" key="13">
    <source>
        <dbReference type="Proteomes" id="UP000485058"/>
    </source>
</evidence>
<feature type="non-terminal residue" evidence="12">
    <location>
        <position position="226"/>
    </location>
</feature>
<evidence type="ECO:0000256" key="6">
    <source>
        <dbReference type="ARBA" id="ARBA00022679"/>
    </source>
</evidence>
<keyword evidence="10" id="KW-0173">Coenzyme A biosynthesis</keyword>
<dbReference type="GO" id="GO:0004594">
    <property type="term" value="F:pantothenate kinase activity"/>
    <property type="evidence" value="ECO:0007669"/>
    <property type="project" value="UniProtKB-EC"/>
</dbReference>
<dbReference type="GO" id="GO:0005524">
    <property type="term" value="F:ATP binding"/>
    <property type="evidence" value="ECO:0007669"/>
    <property type="project" value="UniProtKB-KW"/>
</dbReference>
<evidence type="ECO:0000256" key="9">
    <source>
        <dbReference type="ARBA" id="ARBA00022840"/>
    </source>
</evidence>
<feature type="non-terminal residue" evidence="12">
    <location>
        <position position="1"/>
    </location>
</feature>
<dbReference type="Proteomes" id="UP000485058">
    <property type="component" value="Unassembled WGS sequence"/>
</dbReference>
<comment type="caution">
    <text evidence="12">The sequence shown here is derived from an EMBL/GenBank/DDBJ whole genome shotgun (WGS) entry which is preliminary data.</text>
</comment>
<dbReference type="SUPFAM" id="SSF53067">
    <property type="entry name" value="Actin-like ATPase domain"/>
    <property type="match status" value="1"/>
</dbReference>
<dbReference type="FunFam" id="3.30.420.40:FF:000025">
    <property type="entry name" value="pantothenate kinase 2, mitochondrial"/>
    <property type="match status" value="1"/>
</dbReference>
<dbReference type="GO" id="GO:0005829">
    <property type="term" value="C:cytosol"/>
    <property type="evidence" value="ECO:0007669"/>
    <property type="project" value="TreeGrafter"/>
</dbReference>
<gene>
    <name evidence="12" type="ORF">HaLaN_25399</name>
</gene>
<dbReference type="Pfam" id="PF03630">
    <property type="entry name" value="Fumble"/>
    <property type="match status" value="1"/>
</dbReference>
<dbReference type="InterPro" id="IPR043129">
    <property type="entry name" value="ATPase_NBD"/>
</dbReference>
<comment type="similarity">
    <text evidence="11">Belongs to the type II pantothenate kinase family.</text>
</comment>
<dbReference type="GO" id="GO:0015937">
    <property type="term" value="P:coenzyme A biosynthetic process"/>
    <property type="evidence" value="ECO:0007669"/>
    <property type="project" value="UniProtKB-KW"/>
</dbReference>
<evidence type="ECO:0000256" key="2">
    <source>
        <dbReference type="ARBA" id="ARBA00004496"/>
    </source>
</evidence>
<evidence type="ECO:0000256" key="1">
    <source>
        <dbReference type="ARBA" id="ARBA00001206"/>
    </source>
</evidence>
<keyword evidence="7" id="KW-0547">Nucleotide-binding</keyword>
<comment type="subcellular location">
    <subcellularLocation>
        <location evidence="2">Cytoplasm</location>
    </subcellularLocation>
</comment>
<dbReference type="AlphaFoldDB" id="A0A6A0A030"/>
<accession>A0A6A0A030</accession>
<reference evidence="12 13" key="1">
    <citation type="submission" date="2020-02" db="EMBL/GenBank/DDBJ databases">
        <title>Draft genome sequence of Haematococcus lacustris strain NIES-144.</title>
        <authorList>
            <person name="Morimoto D."/>
            <person name="Nakagawa S."/>
            <person name="Yoshida T."/>
            <person name="Sawayama S."/>
        </authorList>
    </citation>
    <scope>NUCLEOTIDE SEQUENCE [LARGE SCALE GENOMIC DNA]</scope>
    <source>
        <strain evidence="12 13">NIES-144</strain>
    </source>
</reference>
<evidence type="ECO:0000256" key="3">
    <source>
        <dbReference type="ARBA" id="ARBA00005225"/>
    </source>
</evidence>
<name>A0A6A0A030_HAELA</name>
<keyword evidence="5" id="KW-0963">Cytoplasm</keyword>
<dbReference type="PANTHER" id="PTHR12280">
    <property type="entry name" value="PANTOTHENATE KINASE"/>
    <property type="match status" value="1"/>
</dbReference>